<accession>A0ABD1GUG5</accession>
<dbReference type="FunFam" id="2.60.120.10:FF:000074">
    <property type="entry name" value="Potassium channel KAT2"/>
    <property type="match status" value="1"/>
</dbReference>
<dbReference type="InterPro" id="IPR003938">
    <property type="entry name" value="K_chnl_volt-dep_EAG/ELK/ERG"/>
</dbReference>
<keyword evidence="5 13" id="KW-0812">Transmembrane</keyword>
<comment type="similarity">
    <text evidence="2 13">Belongs to the potassium channel family. Plant (TC 1.A.1.4) subfamily.</text>
</comment>
<dbReference type="PANTHER" id="PTHR45743:SF2">
    <property type="entry name" value="POTASSIUM CHANNEL AKT1"/>
    <property type="match status" value="1"/>
</dbReference>
<feature type="domain" description="Cyclic nucleotide-binding" evidence="14">
    <location>
        <begin position="297"/>
        <end position="418"/>
    </location>
</feature>
<organism evidence="16 17">
    <name type="scientific">Salvia divinorum</name>
    <name type="common">Maria pastora</name>
    <name type="synonym">Diviner's sage</name>
    <dbReference type="NCBI Taxonomy" id="28513"/>
    <lineage>
        <taxon>Eukaryota</taxon>
        <taxon>Viridiplantae</taxon>
        <taxon>Streptophyta</taxon>
        <taxon>Embryophyta</taxon>
        <taxon>Tracheophyta</taxon>
        <taxon>Spermatophyta</taxon>
        <taxon>Magnoliopsida</taxon>
        <taxon>eudicotyledons</taxon>
        <taxon>Gunneridae</taxon>
        <taxon>Pentapetalae</taxon>
        <taxon>asterids</taxon>
        <taxon>lamiids</taxon>
        <taxon>Lamiales</taxon>
        <taxon>Lamiaceae</taxon>
        <taxon>Nepetoideae</taxon>
        <taxon>Mentheae</taxon>
        <taxon>Salviinae</taxon>
        <taxon>Salvia</taxon>
        <taxon>Salvia subgen. Calosphace</taxon>
    </lineage>
</organism>
<dbReference type="GO" id="GO:0005249">
    <property type="term" value="F:voltage-gated potassium channel activity"/>
    <property type="evidence" value="ECO:0007669"/>
    <property type="project" value="UniProtKB-UniRule"/>
</dbReference>
<proteinExistence type="inferred from homology"/>
<evidence type="ECO:0000256" key="2">
    <source>
        <dbReference type="ARBA" id="ARBA00007929"/>
    </source>
</evidence>
<dbReference type="InterPro" id="IPR045319">
    <property type="entry name" value="KAT/AKT"/>
</dbReference>
<evidence type="ECO:0000256" key="7">
    <source>
        <dbReference type="ARBA" id="ARBA00022882"/>
    </source>
</evidence>
<comment type="caution">
    <text evidence="13">Lacks conserved residue(s) required for the propagation of feature annotation.</text>
</comment>
<dbReference type="InterPro" id="IPR021789">
    <property type="entry name" value="KHA_dom"/>
</dbReference>
<sequence>MDVLDEAWSFLSTADNVCNATLIIDIIINFFVAYVDKSTCLLVDTHWEIATNYATSGLALDVISAIPPGFVWSFLPRLFKEYGLFSLIRLWRLKRVFDVLTRMEKNVRVNYVFARCAKLISVTVFSVNRAACLFYLLAAYNNNPWIAKAMPSGDDYRQLSLGSRYIISLYWSVTMFSTVGFGDLHAVNLKEMLTCIIVMFLNAGVSAYVYGNVTQLLIDDTMKTKHYRETTEAATSFAQRNQLPARLVDPMMSHLSLNFRTNSEGIQQQVILDSLPKAMRTNIWVYLFQSLLEDVYLFRGVSKELLFQLVSEIRVEYFSPNEDVILKNEVSTDFYILATGAVDLFDMKNGVQEMQIVEEAQKGELCGEISVLCNRSQLFTVRTKRLTQLLRLSRTAFLSILDDKANDGEIIMDNLEKDMIQRGRTHLAAAVQANVDKVRPSRITISCPEKATISEEWILLPRSFEELKKIGLGLYGDAFVRVLNEERAQINDILVVRDGDRIIFASQAATAPPRRPATVNFPP</sequence>
<dbReference type="Proteomes" id="UP001567538">
    <property type="component" value="Unassembled WGS sequence"/>
</dbReference>
<dbReference type="SMART" id="SM00100">
    <property type="entry name" value="cNMP"/>
    <property type="match status" value="1"/>
</dbReference>
<keyword evidence="4 13" id="KW-0633">Potassium transport</keyword>
<comment type="caution">
    <text evidence="16">The sequence shown here is derived from an EMBL/GenBank/DDBJ whole genome shotgun (WGS) entry which is preliminary data.</text>
</comment>
<keyword evidence="12 13" id="KW-0407">Ion channel</keyword>
<dbReference type="PANTHER" id="PTHR45743">
    <property type="entry name" value="POTASSIUM CHANNEL AKT1"/>
    <property type="match status" value="1"/>
</dbReference>
<evidence type="ECO:0000313" key="17">
    <source>
        <dbReference type="Proteomes" id="UP001567538"/>
    </source>
</evidence>
<keyword evidence="17" id="KW-1185">Reference proteome</keyword>
<comment type="subcellular location">
    <subcellularLocation>
        <location evidence="1 13">Membrane</location>
        <topology evidence="1 13">Multi-pass membrane protein</topology>
    </subcellularLocation>
</comment>
<keyword evidence="8 13" id="KW-0630">Potassium</keyword>
<dbReference type="InterPro" id="IPR014710">
    <property type="entry name" value="RmlC-like_jellyroll"/>
</dbReference>
<keyword evidence="6 13" id="KW-0631">Potassium channel</keyword>
<evidence type="ECO:0000259" key="14">
    <source>
        <dbReference type="PROSITE" id="PS50042"/>
    </source>
</evidence>
<comment type="subunit">
    <text evidence="13">The potassium channel is composed of a homo- or heterotetrameric complex of pore-forming subunits.</text>
</comment>
<dbReference type="Pfam" id="PF00520">
    <property type="entry name" value="Ion_trans"/>
    <property type="match status" value="1"/>
</dbReference>
<evidence type="ECO:0000256" key="4">
    <source>
        <dbReference type="ARBA" id="ARBA00022538"/>
    </source>
</evidence>
<dbReference type="InterPro" id="IPR018490">
    <property type="entry name" value="cNMP-bd_dom_sf"/>
</dbReference>
<comment type="domain">
    <text evidence="13">The KHA domain (rich in hydrophobic and acidic residues) present in the C-terminal part is likely to be important for tetramerization.</text>
</comment>
<reference evidence="16 17" key="1">
    <citation type="submission" date="2024-06" db="EMBL/GenBank/DDBJ databases">
        <title>A chromosome level genome sequence of Diviner's sage (Salvia divinorum).</title>
        <authorList>
            <person name="Ford S.A."/>
            <person name="Ro D.-K."/>
            <person name="Ness R.W."/>
            <person name="Phillips M.A."/>
        </authorList>
    </citation>
    <scope>NUCLEOTIDE SEQUENCE [LARGE SCALE GENOMIC DNA]</scope>
    <source>
        <strain evidence="16">SAF-2024a</strain>
        <tissue evidence="16">Leaf</tissue>
    </source>
</reference>
<keyword evidence="10 13" id="KW-0406">Ion transport</keyword>
<feature type="transmembrane region" description="Helical" evidence="13">
    <location>
        <begin position="193"/>
        <end position="211"/>
    </location>
</feature>
<evidence type="ECO:0000256" key="5">
    <source>
        <dbReference type="ARBA" id="ARBA00022692"/>
    </source>
</evidence>
<feature type="transmembrane region" description="Helical" evidence="13">
    <location>
        <begin position="119"/>
        <end position="141"/>
    </location>
</feature>
<dbReference type="PROSITE" id="PS50042">
    <property type="entry name" value="CNMP_BINDING_3"/>
    <property type="match status" value="1"/>
</dbReference>
<dbReference type="Pfam" id="PF00027">
    <property type="entry name" value="cNMP_binding"/>
    <property type="match status" value="1"/>
</dbReference>
<keyword evidence="9 13" id="KW-1133">Transmembrane helix</keyword>
<dbReference type="Gene3D" id="2.60.120.10">
    <property type="entry name" value="Jelly Rolls"/>
    <property type="match status" value="1"/>
</dbReference>
<evidence type="ECO:0000256" key="6">
    <source>
        <dbReference type="ARBA" id="ARBA00022826"/>
    </source>
</evidence>
<dbReference type="InterPro" id="IPR005821">
    <property type="entry name" value="Ion_trans_dom"/>
</dbReference>
<evidence type="ECO:0000256" key="1">
    <source>
        <dbReference type="ARBA" id="ARBA00004141"/>
    </source>
</evidence>
<evidence type="ECO:0000256" key="8">
    <source>
        <dbReference type="ARBA" id="ARBA00022958"/>
    </source>
</evidence>
<evidence type="ECO:0000256" key="13">
    <source>
        <dbReference type="RuleBase" id="RU369015"/>
    </source>
</evidence>
<dbReference type="AlphaFoldDB" id="A0ABD1GUG5"/>
<dbReference type="Pfam" id="PF11834">
    <property type="entry name" value="KHA"/>
    <property type="match status" value="1"/>
</dbReference>
<evidence type="ECO:0000256" key="3">
    <source>
        <dbReference type="ARBA" id="ARBA00022448"/>
    </source>
</evidence>
<dbReference type="Gene3D" id="1.10.287.70">
    <property type="match status" value="1"/>
</dbReference>
<evidence type="ECO:0000256" key="11">
    <source>
        <dbReference type="ARBA" id="ARBA00023136"/>
    </source>
</evidence>
<dbReference type="PROSITE" id="PS51490">
    <property type="entry name" value="KHA"/>
    <property type="match status" value="1"/>
</dbReference>
<comment type="function">
    <text evidence="13">Potassium channel.</text>
</comment>
<comment type="domain">
    <text evidence="13">The segment S4 is probably the voltage-sensor and is characterized by a series of positively charged amino acids. The pore-forming region H5 is enclosed by the transmembrane segments S5 and S6 in the Shaker-type (1P/6TM) and contains the GYGD signature motif which seems to be involved in potassium selectivity.</text>
</comment>
<dbReference type="SUPFAM" id="SSF51206">
    <property type="entry name" value="cAMP-binding domain-like"/>
    <property type="match status" value="1"/>
</dbReference>
<keyword evidence="7 13" id="KW-0851">Voltage-gated channel</keyword>
<dbReference type="CDD" id="cd00038">
    <property type="entry name" value="CAP_ED"/>
    <property type="match status" value="1"/>
</dbReference>
<gene>
    <name evidence="16" type="ORF">AAHA92_16079</name>
</gene>
<evidence type="ECO:0000256" key="9">
    <source>
        <dbReference type="ARBA" id="ARBA00022989"/>
    </source>
</evidence>
<dbReference type="SUPFAM" id="SSF81324">
    <property type="entry name" value="Voltage-gated potassium channels"/>
    <property type="match status" value="1"/>
</dbReference>
<keyword evidence="11 13" id="KW-0472">Membrane</keyword>
<feature type="transmembrane region" description="Helical" evidence="13">
    <location>
        <begin position="161"/>
        <end position="181"/>
    </location>
</feature>
<dbReference type="EMBL" id="JBEAFC010000007">
    <property type="protein sequence ID" value="KAL1547762.1"/>
    <property type="molecule type" value="Genomic_DNA"/>
</dbReference>
<dbReference type="GO" id="GO:0034702">
    <property type="term" value="C:monoatomic ion channel complex"/>
    <property type="evidence" value="ECO:0007669"/>
    <property type="project" value="UniProtKB-KW"/>
</dbReference>
<feature type="domain" description="KHA" evidence="15">
    <location>
        <begin position="442"/>
        <end position="522"/>
    </location>
</feature>
<keyword evidence="3 13" id="KW-0813">Transport</keyword>
<evidence type="ECO:0000313" key="16">
    <source>
        <dbReference type="EMBL" id="KAL1547762.1"/>
    </source>
</evidence>
<evidence type="ECO:0000256" key="10">
    <source>
        <dbReference type="ARBA" id="ARBA00023065"/>
    </source>
</evidence>
<protein>
    <recommendedName>
        <fullName evidence="13">Potassium channel</fullName>
    </recommendedName>
</protein>
<dbReference type="PRINTS" id="PR01463">
    <property type="entry name" value="EAGCHANLFMLY"/>
</dbReference>
<evidence type="ECO:0000259" key="15">
    <source>
        <dbReference type="PROSITE" id="PS51490"/>
    </source>
</evidence>
<evidence type="ECO:0000256" key="12">
    <source>
        <dbReference type="ARBA" id="ARBA00023303"/>
    </source>
</evidence>
<dbReference type="InterPro" id="IPR000595">
    <property type="entry name" value="cNMP-bd_dom"/>
</dbReference>
<name>A0ABD1GUG5_SALDI</name>